<dbReference type="InterPro" id="IPR012902">
    <property type="entry name" value="N_methyl_site"/>
</dbReference>
<dbReference type="EMBL" id="QTLC01000098">
    <property type="protein sequence ID" value="RDY66072.1"/>
    <property type="molecule type" value="Genomic_DNA"/>
</dbReference>
<keyword evidence="4" id="KW-0472">Membrane</keyword>
<dbReference type="Pfam" id="PF07963">
    <property type="entry name" value="N_methyl"/>
    <property type="match status" value="1"/>
</dbReference>
<dbReference type="GO" id="GO:0030420">
    <property type="term" value="P:establishment of competence for transformation"/>
    <property type="evidence" value="ECO:0007669"/>
    <property type="project" value="UniProtKB-KW"/>
</dbReference>
<feature type="compositionally biased region" description="Polar residues" evidence="3">
    <location>
        <begin position="76"/>
        <end position="87"/>
    </location>
</feature>
<keyword evidence="4" id="KW-0812">Transmembrane</keyword>
<keyword evidence="4" id="KW-1133">Transmembrane helix</keyword>
<dbReference type="Proteomes" id="UP000257032">
    <property type="component" value="Unassembled WGS sequence"/>
</dbReference>
<proteinExistence type="predicted"/>
<comment type="caution">
    <text evidence="5">The sequence shown here is derived from an EMBL/GenBank/DDBJ whole genome shotgun (WGS) entry which is preliminary data.</text>
</comment>
<reference evidence="5 6" key="1">
    <citation type="submission" date="2018-08" db="EMBL/GenBank/DDBJ databases">
        <title>Genome sequence of strict halophilic Halobacillus trueperi SS1 isolated from Lunsu, a salty water body of North West Himalayas.</title>
        <authorList>
            <person name="Gupta S."/>
            <person name="Sharma P."/>
            <person name="Dev K."/>
            <person name="Baumler D."/>
            <person name="Sourirajan A."/>
        </authorList>
    </citation>
    <scope>NUCLEOTIDE SEQUENCE [LARGE SCALE GENOMIC DNA]</scope>
    <source>
        <strain evidence="5 6">SS1</strain>
    </source>
</reference>
<evidence type="ECO:0000256" key="2">
    <source>
        <dbReference type="ARBA" id="ARBA00023287"/>
    </source>
</evidence>
<dbReference type="InterPro" id="IPR045584">
    <property type="entry name" value="Pilin-like"/>
</dbReference>
<dbReference type="NCBIfam" id="TIGR02532">
    <property type="entry name" value="IV_pilin_GFxxxE"/>
    <property type="match status" value="1"/>
</dbReference>
<dbReference type="SUPFAM" id="SSF54523">
    <property type="entry name" value="Pili subunits"/>
    <property type="match status" value="1"/>
</dbReference>
<gene>
    <name evidence="5" type="ORF">DXT76_21300</name>
</gene>
<dbReference type="Gene3D" id="3.30.700.10">
    <property type="entry name" value="Glycoprotein, Type 4 Pilin"/>
    <property type="match status" value="1"/>
</dbReference>
<evidence type="ECO:0000313" key="6">
    <source>
        <dbReference type="Proteomes" id="UP000257032"/>
    </source>
</evidence>
<evidence type="ECO:0000313" key="5">
    <source>
        <dbReference type="EMBL" id="RDY66072.1"/>
    </source>
</evidence>
<comment type="subcellular location">
    <subcellularLocation>
        <location evidence="1">Cell surface</location>
    </subcellularLocation>
</comment>
<name>A0A3D8V9G3_9BACI</name>
<accession>A0A3D8V9G3</accession>
<keyword evidence="2" id="KW-0178">Competence</keyword>
<dbReference type="GO" id="GO:0009986">
    <property type="term" value="C:cell surface"/>
    <property type="evidence" value="ECO:0007669"/>
    <property type="project" value="UniProtKB-SubCell"/>
</dbReference>
<dbReference type="AlphaFoldDB" id="A0A3D8V9G3"/>
<dbReference type="RefSeq" id="WP_115895276.1">
    <property type="nucleotide sequence ID" value="NZ_QTLC01000098.1"/>
</dbReference>
<protein>
    <submittedName>
        <fullName evidence="5">Prepilin-type N-terminal cleavage/methylation domain-containing protein</fullName>
    </submittedName>
</protein>
<feature type="region of interest" description="Disordered" evidence="3">
    <location>
        <begin position="70"/>
        <end position="99"/>
    </location>
</feature>
<feature type="transmembrane region" description="Helical" evidence="4">
    <location>
        <begin position="12"/>
        <end position="34"/>
    </location>
</feature>
<dbReference type="PROSITE" id="PS00409">
    <property type="entry name" value="PROKAR_NTER_METHYL"/>
    <property type="match status" value="1"/>
</dbReference>
<evidence type="ECO:0000256" key="3">
    <source>
        <dbReference type="SAM" id="MobiDB-lite"/>
    </source>
</evidence>
<evidence type="ECO:0000256" key="4">
    <source>
        <dbReference type="SAM" id="Phobius"/>
    </source>
</evidence>
<evidence type="ECO:0000256" key="1">
    <source>
        <dbReference type="ARBA" id="ARBA00004241"/>
    </source>
</evidence>
<sequence>MKKLREMLKNEKGFTLIELLAVIVILGIIAAIAIPAIGNLIASTEDDAHEANALSLLEAARLANVSGEALEGVGDSNDTGYSATKLESSGYLEGVPVDPETNDTYDPAYVVVTEDGNGNYTYKVTLGSSITGKTKAELTTENEAEPTT</sequence>
<organism evidence="5 6">
    <name type="scientific">Halobacillus trueperi</name>
    <dbReference type="NCBI Taxonomy" id="156205"/>
    <lineage>
        <taxon>Bacteria</taxon>
        <taxon>Bacillati</taxon>
        <taxon>Bacillota</taxon>
        <taxon>Bacilli</taxon>
        <taxon>Bacillales</taxon>
        <taxon>Bacillaceae</taxon>
        <taxon>Halobacillus</taxon>
    </lineage>
</organism>